<dbReference type="Pfam" id="PF03328">
    <property type="entry name" value="HpcH_HpaI"/>
    <property type="match status" value="1"/>
</dbReference>
<evidence type="ECO:0000256" key="2">
    <source>
        <dbReference type="ARBA" id="ARBA00022723"/>
    </source>
</evidence>
<evidence type="ECO:0000313" key="6">
    <source>
        <dbReference type="Proteomes" id="UP000053029"/>
    </source>
</evidence>
<dbReference type="PANTHER" id="PTHR30502">
    <property type="entry name" value="2-KETO-3-DEOXY-L-RHAMNONATE ALDOLASE"/>
    <property type="match status" value="1"/>
</dbReference>
<proteinExistence type="inferred from homology"/>
<dbReference type="VEuPathDB" id="FungiDB:Z517_05459"/>
<dbReference type="PANTHER" id="PTHR30502:SF0">
    <property type="entry name" value="PHOSPHOENOLPYRUVATE CARBOXYLASE FAMILY PROTEIN"/>
    <property type="match status" value="1"/>
</dbReference>
<organism evidence="5 6">
    <name type="scientific">Fonsecaea pedrosoi CBS 271.37</name>
    <dbReference type="NCBI Taxonomy" id="1442368"/>
    <lineage>
        <taxon>Eukaryota</taxon>
        <taxon>Fungi</taxon>
        <taxon>Dikarya</taxon>
        <taxon>Ascomycota</taxon>
        <taxon>Pezizomycotina</taxon>
        <taxon>Eurotiomycetes</taxon>
        <taxon>Chaetothyriomycetidae</taxon>
        <taxon>Chaetothyriales</taxon>
        <taxon>Herpotrichiellaceae</taxon>
        <taxon>Fonsecaea</taxon>
    </lineage>
</organism>
<dbReference type="InterPro" id="IPR005000">
    <property type="entry name" value="Aldolase/citrate-lyase_domain"/>
</dbReference>
<protein>
    <submittedName>
        <fullName evidence="5">Unplaced genomic scaffold supercont1.3, whole genome shotgun sequence</fullName>
    </submittedName>
</protein>
<gene>
    <name evidence="5" type="ORF">Z517_05459</name>
</gene>
<name>A0A0D2F768_9EURO</name>
<dbReference type="RefSeq" id="XP_013286240.1">
    <property type="nucleotide sequence ID" value="XM_013430786.1"/>
</dbReference>
<dbReference type="SUPFAM" id="SSF51621">
    <property type="entry name" value="Phosphoenolpyruvate/pyruvate domain"/>
    <property type="match status" value="1"/>
</dbReference>
<keyword evidence="2" id="KW-0479">Metal-binding</keyword>
<dbReference type="STRING" id="1442368.A0A0D2F768"/>
<feature type="domain" description="HpcH/HpaI aldolase/citrate lyase" evidence="4">
    <location>
        <begin position="29"/>
        <end position="219"/>
    </location>
</feature>
<keyword evidence="6" id="KW-1185">Reference proteome</keyword>
<evidence type="ECO:0000259" key="4">
    <source>
        <dbReference type="Pfam" id="PF03328"/>
    </source>
</evidence>
<dbReference type="GO" id="GO:0016832">
    <property type="term" value="F:aldehyde-lyase activity"/>
    <property type="evidence" value="ECO:0007669"/>
    <property type="project" value="TreeGrafter"/>
</dbReference>
<dbReference type="GO" id="GO:0005737">
    <property type="term" value="C:cytoplasm"/>
    <property type="evidence" value="ECO:0007669"/>
    <property type="project" value="TreeGrafter"/>
</dbReference>
<dbReference type="InterPro" id="IPR015813">
    <property type="entry name" value="Pyrv/PenolPyrv_kinase-like_dom"/>
</dbReference>
<accession>A0A0D2F768</accession>
<dbReference type="GO" id="GO:0046872">
    <property type="term" value="F:metal ion binding"/>
    <property type="evidence" value="ECO:0007669"/>
    <property type="project" value="UniProtKB-KW"/>
</dbReference>
<dbReference type="GeneID" id="25304949"/>
<sequence length="269" mass="28301">MPTIFPNNLYRLRQAGSVCKAFGIKLTPSASVVQIAASAGFDTLFIDLEHSTLSVSDASQLCTTGLLAGITPFVRVPYQCGDGFVQKVLDGGAMGVIFPHVSTRAEAESAVSISKYPPVGKRSMTGQLPQFAYAAQPHSVVISESNELGSTVIVMIETQEALENLDAIASVPGVDVLLVGSNDLSIELGIPSQFDSPVYKAAMEKVSQACKKHGKIMGLGGVYDNPTIHGWALHELGVGYILGGQDSSFIAKSAKACADALVKVEKKQS</sequence>
<evidence type="ECO:0000256" key="1">
    <source>
        <dbReference type="ARBA" id="ARBA00005568"/>
    </source>
</evidence>
<dbReference type="OrthoDB" id="1621678at2759"/>
<dbReference type="InterPro" id="IPR040442">
    <property type="entry name" value="Pyrv_kinase-like_dom_sf"/>
</dbReference>
<comment type="similarity">
    <text evidence="1">Belongs to the HpcH/HpaI aldolase family.</text>
</comment>
<dbReference type="HOGENOM" id="CLU_059964_4_0_1"/>
<evidence type="ECO:0000256" key="3">
    <source>
        <dbReference type="ARBA" id="ARBA00023239"/>
    </source>
</evidence>
<dbReference type="Gene3D" id="3.20.20.60">
    <property type="entry name" value="Phosphoenolpyruvate-binding domains"/>
    <property type="match status" value="1"/>
</dbReference>
<dbReference type="Proteomes" id="UP000053029">
    <property type="component" value="Unassembled WGS sequence"/>
</dbReference>
<reference evidence="5 6" key="1">
    <citation type="submission" date="2015-01" db="EMBL/GenBank/DDBJ databases">
        <title>The Genome Sequence of Fonsecaea pedrosoi CBS 271.37.</title>
        <authorList>
            <consortium name="The Broad Institute Genomics Platform"/>
            <person name="Cuomo C."/>
            <person name="de Hoog S."/>
            <person name="Gorbushina A."/>
            <person name="Stielow B."/>
            <person name="Teixiera M."/>
            <person name="Abouelleil A."/>
            <person name="Chapman S.B."/>
            <person name="Priest M."/>
            <person name="Young S.K."/>
            <person name="Wortman J."/>
            <person name="Nusbaum C."/>
            <person name="Birren B."/>
        </authorList>
    </citation>
    <scope>NUCLEOTIDE SEQUENCE [LARGE SCALE GENOMIC DNA]</scope>
    <source>
        <strain evidence="5 6">CBS 271.37</strain>
    </source>
</reference>
<evidence type="ECO:0000313" key="5">
    <source>
        <dbReference type="EMBL" id="KIW82432.1"/>
    </source>
</evidence>
<dbReference type="EMBL" id="KN846971">
    <property type="protein sequence ID" value="KIW82432.1"/>
    <property type="molecule type" value="Genomic_DNA"/>
</dbReference>
<dbReference type="AlphaFoldDB" id="A0A0D2F768"/>
<keyword evidence="3" id="KW-0456">Lyase</keyword>
<dbReference type="InterPro" id="IPR050251">
    <property type="entry name" value="HpcH-HpaI_aldolase"/>
</dbReference>